<feature type="transmembrane region" description="Helical" evidence="12">
    <location>
        <begin position="1286"/>
        <end position="1311"/>
    </location>
</feature>
<evidence type="ECO:0000256" key="8">
    <source>
        <dbReference type="ARBA" id="ARBA00023180"/>
    </source>
</evidence>
<accession>A0AAE1A352</accession>
<dbReference type="Pfam" id="PF00060">
    <property type="entry name" value="Lig_chan"/>
    <property type="match status" value="1"/>
</dbReference>
<evidence type="ECO:0000256" key="10">
    <source>
        <dbReference type="ARBA" id="ARBA00023303"/>
    </source>
</evidence>
<dbReference type="GO" id="GO:0015276">
    <property type="term" value="F:ligand-gated monoatomic ion channel activity"/>
    <property type="evidence" value="ECO:0007669"/>
    <property type="project" value="InterPro"/>
</dbReference>
<keyword evidence="6 12" id="KW-0472">Membrane</keyword>
<evidence type="ECO:0000259" key="14">
    <source>
        <dbReference type="PROSITE" id="PS50206"/>
    </source>
</evidence>
<dbReference type="Proteomes" id="UP001283361">
    <property type="component" value="Unassembled WGS sequence"/>
</dbReference>
<keyword evidence="3 12" id="KW-0812">Transmembrane</keyword>
<dbReference type="Gene3D" id="1.10.287.70">
    <property type="match status" value="1"/>
</dbReference>
<keyword evidence="16" id="KW-1185">Reference proteome</keyword>
<feature type="domain" description="Rhodanese" evidence="14">
    <location>
        <begin position="801"/>
        <end position="868"/>
    </location>
</feature>
<comment type="caution">
    <text evidence="15">The sequence shown here is derived from an EMBL/GenBank/DDBJ whole genome shotgun (WGS) entry which is preliminary data.</text>
</comment>
<feature type="transmembrane region" description="Helical" evidence="12">
    <location>
        <begin position="1024"/>
        <end position="1043"/>
    </location>
</feature>
<evidence type="ECO:0000256" key="12">
    <source>
        <dbReference type="SAM" id="Phobius"/>
    </source>
</evidence>
<gene>
    <name evidence="15" type="ORF">RRG08_061816</name>
</gene>
<evidence type="ECO:0000256" key="7">
    <source>
        <dbReference type="ARBA" id="ARBA00023170"/>
    </source>
</evidence>
<keyword evidence="13" id="KW-0732">Signal</keyword>
<evidence type="ECO:0000256" key="13">
    <source>
        <dbReference type="SAM" id="SignalP"/>
    </source>
</evidence>
<keyword evidence="10" id="KW-0407">Ion channel</keyword>
<evidence type="ECO:0000256" key="4">
    <source>
        <dbReference type="ARBA" id="ARBA00022989"/>
    </source>
</evidence>
<keyword evidence="9" id="KW-1071">Ligand-gated ion channel</keyword>
<sequence>MRSSELWSLLGVGLVVSCFSIVKSTSSRRGDLEFPESNYDLLEPKYYSESLFQEQQDEPSSRCDNSTIGEASSCPNPLVTTLYGDPYANFDGRFSKKKMWFARRLNEGVYVAGQLTSRQIKYAADSGFKSIVTIFDHDGRGEDNMTFELTTDQEEDLVKLAGMKFFRLLQPDEYNDWPKVLPTERMRTLYPKVELPALFHCERGVAVTMHILLYYAKEYQGFSRLVPKIDSHRFYELTEKHGLDFVELLAPFTEATVEEVFGEPKPPTATKPFVSVPMWFNYWQSHPVRGNWFMAGQIANADLTTIKSTGFLTVLNIRQGLKYEETPAQENAELINIRSNTPTYGNDGNPLRQRKETLETLIIDSDKKREFVGPDSLSNYELENVDEFGDKIGYNEQLERDALESAGIGYLHLPLLDDPVLMMMQPMKISRQPVAVSCSLMLLMVILICYKDASVRSFDAKGSNLNDIPSVFPSRLVPPGLNEPTKAWWAKEVTPLLHVAGRLSERQIKYAAEAGFKSILSLFPYPDDCPGDCGGEYLPVTTEEKNMVESTGLQFVPLLNPLDEWASVEAVEKFTSVISFMDKPALLHCDRGYTIVFVVLLYLANQTRYDPNFEPRIHSKEFFDISASMGLNFLSRIPIEVVSEITGEPKISLKDLTVPRPDFDPEEWLDFWYAHPVHYNWFLAGQIYCSHLEPLKDFGYKTVLNVRSGVLHNGQPNQEEVNLLNIKSKTGTYGNSLNSSRQSVKRLEATRINAQLSSLFISPASPINYEQRNMHEFGDDVGYNETLEKNAVTKSGLTYYHFPLHENLDDFQNYMAKNKHKLLEIGKKGPVLVHCDSGYRSALVSVLVAAIQYDLSLDWALQRLKEIGYGISAQSHPKIYDVYQEHLADYKRTYDVAVIKEAPFVMASPPDSSGNVTWSGVSIEVVKQVAKKIGFDYKIRLTDHKDYGHKDETTDQWKGLLSEVIDSTKKYSIAAGPIPITGAAEDVAFLSKPYLSGGIKMLVKKPSQPSEGIDLMLEPFAAEVWVMVVLAFIVISLALFLIGRFSPFERAKPGRDTYNPRSTFGLKNSFLFACTTMALQGYRQAPRSISGRILICMWFMFVIIVLVAYVANLGSILTTRDRDDQQQVPFTDVEHLVRHKKARLGALEHGYVYTQMKNSIPYKYISDSKEWAQSANEGIQQVRDSGGDYVFLMNSVKADYVAGTNCDLMEHGPLIAQYGLGLAFPSSSPIKDQINKALLDLRETGQLMAILNKYVHDQRVCPETSFNVKSGGESVRRSSSLNMNDMAIPFLFLFLGLLGAGAALGAELYYIKWKAEHRDPDSKARQPLNTEAGSSKAPSTSPPPPPIYKVNNKLQEEQQQKEQDATPTAMEEGSAANVQTKDKTIDATPANDKTEDDRTEEEIQQQGKNPKEEVTVEVETSEPAKPAAEIKQTTAEVET</sequence>
<comment type="subcellular location">
    <subcellularLocation>
        <location evidence="1">Membrane</location>
        <topology evidence="1">Multi-pass membrane protein</topology>
    </subcellularLocation>
</comment>
<dbReference type="SMART" id="SM00918">
    <property type="entry name" value="Lig_chan-Glu_bd"/>
    <property type="match status" value="1"/>
</dbReference>
<feature type="transmembrane region" description="Helical" evidence="12">
    <location>
        <begin position="1089"/>
        <end position="1111"/>
    </location>
</feature>
<dbReference type="GO" id="GO:0016020">
    <property type="term" value="C:membrane"/>
    <property type="evidence" value="ECO:0007669"/>
    <property type="project" value="UniProtKB-SubCell"/>
</dbReference>
<dbReference type="Gene3D" id="3.90.190.10">
    <property type="entry name" value="Protein tyrosine phosphatase superfamily"/>
    <property type="match status" value="3"/>
</dbReference>
<protein>
    <recommendedName>
        <fullName evidence="14">Rhodanese domain-containing protein</fullName>
    </recommendedName>
</protein>
<keyword evidence="4 12" id="KW-1133">Transmembrane helix</keyword>
<evidence type="ECO:0000256" key="3">
    <source>
        <dbReference type="ARBA" id="ARBA00022692"/>
    </source>
</evidence>
<evidence type="ECO:0000256" key="9">
    <source>
        <dbReference type="ARBA" id="ARBA00023286"/>
    </source>
</evidence>
<evidence type="ECO:0000313" key="16">
    <source>
        <dbReference type="Proteomes" id="UP001283361"/>
    </source>
</evidence>
<evidence type="ECO:0000256" key="5">
    <source>
        <dbReference type="ARBA" id="ARBA00023065"/>
    </source>
</evidence>
<feature type="transmembrane region" description="Helical" evidence="12">
    <location>
        <begin position="1064"/>
        <end position="1083"/>
    </location>
</feature>
<dbReference type="InterPro" id="IPR001320">
    <property type="entry name" value="Iontro_rcpt_C"/>
</dbReference>
<evidence type="ECO:0000313" key="15">
    <source>
        <dbReference type="EMBL" id="KAK3780048.1"/>
    </source>
</evidence>
<keyword evidence="8" id="KW-0325">Glycoprotein</keyword>
<dbReference type="PROSITE" id="PS51257">
    <property type="entry name" value="PROKAR_LIPOPROTEIN"/>
    <property type="match status" value="1"/>
</dbReference>
<dbReference type="SUPFAM" id="SSF81324">
    <property type="entry name" value="Voltage-gated potassium channels"/>
    <property type="match status" value="1"/>
</dbReference>
<dbReference type="Gene3D" id="3.40.190.10">
    <property type="entry name" value="Periplasmic binding protein-like II"/>
    <property type="match status" value="1"/>
</dbReference>
<dbReference type="EMBL" id="JAWDGP010002764">
    <property type="protein sequence ID" value="KAK3780048.1"/>
    <property type="molecule type" value="Genomic_DNA"/>
</dbReference>
<dbReference type="SMART" id="SM00079">
    <property type="entry name" value="PBPe"/>
    <property type="match status" value="1"/>
</dbReference>
<name>A0AAE1A352_9GAST</name>
<dbReference type="SUPFAM" id="SSF52799">
    <property type="entry name" value="(Phosphotyrosine protein) phosphatases II"/>
    <property type="match status" value="1"/>
</dbReference>
<proteinExistence type="predicted"/>
<keyword evidence="2" id="KW-0813">Transport</keyword>
<dbReference type="InterPro" id="IPR029021">
    <property type="entry name" value="Prot-tyrosine_phosphatase-like"/>
</dbReference>
<feature type="region of interest" description="Disordered" evidence="11">
    <location>
        <begin position="1320"/>
        <end position="1439"/>
    </location>
</feature>
<evidence type="ECO:0000256" key="1">
    <source>
        <dbReference type="ARBA" id="ARBA00004141"/>
    </source>
</evidence>
<feature type="chain" id="PRO_5042285581" description="Rhodanese domain-containing protein" evidence="13">
    <location>
        <begin position="25"/>
        <end position="1439"/>
    </location>
</feature>
<dbReference type="InterPro" id="IPR001763">
    <property type="entry name" value="Rhodanese-like_dom"/>
</dbReference>
<dbReference type="PROSITE" id="PS50206">
    <property type="entry name" value="RHODANESE_3"/>
    <property type="match status" value="1"/>
</dbReference>
<dbReference type="Pfam" id="PF10613">
    <property type="entry name" value="Lig_chan-Glu_bd"/>
    <property type="match status" value="1"/>
</dbReference>
<feature type="compositionally biased region" description="Basic and acidic residues" evidence="11">
    <location>
        <begin position="1354"/>
        <end position="1364"/>
    </location>
</feature>
<feature type="signal peptide" evidence="13">
    <location>
        <begin position="1"/>
        <end position="24"/>
    </location>
</feature>
<dbReference type="PANTHER" id="PTHR18966">
    <property type="entry name" value="IONOTROPIC GLUTAMATE RECEPTOR"/>
    <property type="match status" value="1"/>
</dbReference>
<dbReference type="SUPFAM" id="SSF53850">
    <property type="entry name" value="Periplasmic binding protein-like II"/>
    <property type="match status" value="1"/>
</dbReference>
<evidence type="ECO:0000256" key="11">
    <source>
        <dbReference type="SAM" id="MobiDB-lite"/>
    </source>
</evidence>
<organism evidence="15 16">
    <name type="scientific">Elysia crispata</name>
    <name type="common">lettuce slug</name>
    <dbReference type="NCBI Taxonomy" id="231223"/>
    <lineage>
        <taxon>Eukaryota</taxon>
        <taxon>Metazoa</taxon>
        <taxon>Spiralia</taxon>
        <taxon>Lophotrochozoa</taxon>
        <taxon>Mollusca</taxon>
        <taxon>Gastropoda</taxon>
        <taxon>Heterobranchia</taxon>
        <taxon>Euthyneura</taxon>
        <taxon>Panpulmonata</taxon>
        <taxon>Sacoglossa</taxon>
        <taxon>Placobranchoidea</taxon>
        <taxon>Plakobranchidae</taxon>
        <taxon>Elysia</taxon>
    </lineage>
</organism>
<dbReference type="InterPro" id="IPR015683">
    <property type="entry name" value="Ionotropic_Glu_rcpt"/>
</dbReference>
<dbReference type="InterPro" id="IPR019594">
    <property type="entry name" value="Glu/Gly-bd"/>
</dbReference>
<reference evidence="15" key="1">
    <citation type="journal article" date="2023" name="G3 (Bethesda)">
        <title>A reference genome for the long-term kleptoplast-retaining sea slug Elysia crispata morphotype clarki.</title>
        <authorList>
            <person name="Eastman K.E."/>
            <person name="Pendleton A.L."/>
            <person name="Shaikh M.A."/>
            <person name="Suttiyut T."/>
            <person name="Ogas R."/>
            <person name="Tomko P."/>
            <person name="Gavelis G."/>
            <person name="Widhalm J.R."/>
            <person name="Wisecaver J.H."/>
        </authorList>
    </citation>
    <scope>NUCLEOTIDE SEQUENCE</scope>
    <source>
        <strain evidence="15">ECLA1</strain>
    </source>
</reference>
<evidence type="ECO:0000256" key="6">
    <source>
        <dbReference type="ARBA" id="ARBA00023136"/>
    </source>
</evidence>
<evidence type="ECO:0000256" key="2">
    <source>
        <dbReference type="ARBA" id="ARBA00022448"/>
    </source>
</evidence>
<keyword evidence="5" id="KW-0406">Ion transport</keyword>
<keyword evidence="7" id="KW-0675">Receptor</keyword>